<reference evidence="1" key="1">
    <citation type="journal article" date="2021" name="Nat. Commun.">
        <title>Genetic determinants of endophytism in the Arabidopsis root mycobiome.</title>
        <authorList>
            <person name="Mesny F."/>
            <person name="Miyauchi S."/>
            <person name="Thiergart T."/>
            <person name="Pickel B."/>
            <person name="Atanasova L."/>
            <person name="Karlsson M."/>
            <person name="Huettel B."/>
            <person name="Barry K.W."/>
            <person name="Haridas S."/>
            <person name="Chen C."/>
            <person name="Bauer D."/>
            <person name="Andreopoulos W."/>
            <person name="Pangilinan J."/>
            <person name="LaButti K."/>
            <person name="Riley R."/>
            <person name="Lipzen A."/>
            <person name="Clum A."/>
            <person name="Drula E."/>
            <person name="Henrissat B."/>
            <person name="Kohler A."/>
            <person name="Grigoriev I.V."/>
            <person name="Martin F.M."/>
            <person name="Hacquard S."/>
        </authorList>
    </citation>
    <scope>NUCLEOTIDE SEQUENCE</scope>
    <source>
        <strain evidence="1">MPI-SDFR-AT-0117</strain>
    </source>
</reference>
<keyword evidence="2" id="KW-1185">Reference proteome</keyword>
<gene>
    <name evidence="1" type="ORF">F5X68DRAFT_216395</name>
</gene>
<comment type="caution">
    <text evidence="1">The sequence shown here is derived from an EMBL/GenBank/DDBJ whole genome shotgun (WGS) entry which is preliminary data.</text>
</comment>
<dbReference type="Proteomes" id="UP000770015">
    <property type="component" value="Unassembled WGS sequence"/>
</dbReference>
<dbReference type="Gene3D" id="1.10.510.10">
    <property type="entry name" value="Transferase(Phosphotransferase) domain 1"/>
    <property type="match status" value="1"/>
</dbReference>
<sequence>MQLGRTPTYRAPEFDYEDRITHLSDMWSFGCVFLEFTSWLLLGNTAVESFTISRVATSPGAFIAEDTFFSQAIHGVQGEVKPAVKAVRQTFSITARVYSEERSPRERLHAWHNTTVFSMSISFARQSILPLTFY</sequence>
<evidence type="ECO:0008006" key="3">
    <source>
        <dbReference type="Google" id="ProtNLM"/>
    </source>
</evidence>
<dbReference type="AlphaFoldDB" id="A0A9P9A5N8"/>
<proteinExistence type="predicted"/>
<evidence type="ECO:0000313" key="2">
    <source>
        <dbReference type="Proteomes" id="UP000770015"/>
    </source>
</evidence>
<organism evidence="1 2">
    <name type="scientific">Plectosphaerella plurivora</name>
    <dbReference type="NCBI Taxonomy" id="936078"/>
    <lineage>
        <taxon>Eukaryota</taxon>
        <taxon>Fungi</taxon>
        <taxon>Dikarya</taxon>
        <taxon>Ascomycota</taxon>
        <taxon>Pezizomycotina</taxon>
        <taxon>Sordariomycetes</taxon>
        <taxon>Hypocreomycetidae</taxon>
        <taxon>Glomerellales</taxon>
        <taxon>Plectosphaerellaceae</taxon>
        <taxon>Plectosphaerella</taxon>
    </lineage>
</organism>
<protein>
    <recommendedName>
        <fullName evidence="3">Protein kinase domain-containing protein</fullName>
    </recommendedName>
</protein>
<name>A0A9P9A5N8_9PEZI</name>
<dbReference type="InterPro" id="IPR011009">
    <property type="entry name" value="Kinase-like_dom_sf"/>
</dbReference>
<dbReference type="SUPFAM" id="SSF56112">
    <property type="entry name" value="Protein kinase-like (PK-like)"/>
    <property type="match status" value="1"/>
</dbReference>
<dbReference type="EMBL" id="JAGSXJ010000033">
    <property type="protein sequence ID" value="KAH6668556.1"/>
    <property type="molecule type" value="Genomic_DNA"/>
</dbReference>
<accession>A0A9P9A5N8</accession>
<evidence type="ECO:0000313" key="1">
    <source>
        <dbReference type="EMBL" id="KAH6668556.1"/>
    </source>
</evidence>
<dbReference type="OrthoDB" id="4850097at2759"/>